<dbReference type="InterPro" id="IPR006047">
    <property type="entry name" value="GH13_cat_dom"/>
</dbReference>
<dbReference type="Gene3D" id="3.20.20.80">
    <property type="entry name" value="Glycosidases"/>
    <property type="match status" value="2"/>
</dbReference>
<comment type="caution">
    <text evidence="2">The sequence shown here is derived from an EMBL/GenBank/DDBJ whole genome shotgun (WGS) entry which is preliminary data.</text>
</comment>
<dbReference type="PANTHER" id="PTHR10357:SF216">
    <property type="entry name" value="MALTOOLIGOSYL TREHALOSE SYNTHASE-RELATED"/>
    <property type="match status" value="1"/>
</dbReference>
<evidence type="ECO:0000313" key="2">
    <source>
        <dbReference type="EMBL" id="CAG9178948.1"/>
    </source>
</evidence>
<keyword evidence="2" id="KW-0413">Isomerase</keyword>
<dbReference type="GO" id="GO:0047470">
    <property type="term" value="F:(1,4)-alpha-D-glucan 1-alpha-D-glucosylmutase activity"/>
    <property type="evidence" value="ECO:0007669"/>
    <property type="project" value="UniProtKB-EC"/>
</dbReference>
<protein>
    <submittedName>
        <fullName evidence="2">Maltooligosyl trehalose synthase</fullName>
        <ecNumber evidence="2">5.4.99.15</ecNumber>
    </submittedName>
</protein>
<evidence type="ECO:0000259" key="1">
    <source>
        <dbReference type="SMART" id="SM00642"/>
    </source>
</evidence>
<dbReference type="NCBIfam" id="TIGR02401">
    <property type="entry name" value="trehalose_TreY"/>
    <property type="match status" value="1"/>
</dbReference>
<dbReference type="Proteomes" id="UP000721236">
    <property type="component" value="Unassembled WGS sequence"/>
</dbReference>
<dbReference type="Pfam" id="PF00128">
    <property type="entry name" value="Alpha-amylase"/>
    <property type="match status" value="1"/>
</dbReference>
<dbReference type="PANTHER" id="PTHR10357">
    <property type="entry name" value="ALPHA-AMYLASE FAMILY MEMBER"/>
    <property type="match status" value="1"/>
</dbReference>
<accession>A0ABN7YZ10</accession>
<reference evidence="2 3" key="1">
    <citation type="submission" date="2021-08" db="EMBL/GenBank/DDBJ databases">
        <authorList>
            <person name="Peeters C."/>
        </authorList>
    </citation>
    <scope>NUCLEOTIDE SEQUENCE [LARGE SCALE GENOMIC DNA]</scope>
    <source>
        <strain evidence="2 3">LMG 21510</strain>
    </source>
</reference>
<dbReference type="InterPro" id="IPR012767">
    <property type="entry name" value="Trehalose_TreY"/>
</dbReference>
<evidence type="ECO:0000313" key="3">
    <source>
        <dbReference type="Proteomes" id="UP000721236"/>
    </source>
</evidence>
<proteinExistence type="predicted"/>
<dbReference type="InterPro" id="IPR017853">
    <property type="entry name" value="GH"/>
</dbReference>
<organism evidence="2 3">
    <name type="scientific">Cupriavidus respiraculi</name>
    <dbReference type="NCBI Taxonomy" id="195930"/>
    <lineage>
        <taxon>Bacteria</taxon>
        <taxon>Pseudomonadati</taxon>
        <taxon>Pseudomonadota</taxon>
        <taxon>Betaproteobacteria</taxon>
        <taxon>Burkholderiales</taxon>
        <taxon>Burkholderiaceae</taxon>
        <taxon>Cupriavidus</taxon>
    </lineage>
</organism>
<keyword evidence="3" id="KW-1185">Reference proteome</keyword>
<dbReference type="EC" id="5.4.99.15" evidence="2"/>
<dbReference type="InterPro" id="IPR013797">
    <property type="entry name" value="Maltooligo_trehalose_synth_4"/>
</dbReference>
<dbReference type="Gene3D" id="1.10.10.470">
    <property type="entry name" value="Maltooligosyl trehalose synthase, domain 4"/>
    <property type="match status" value="1"/>
</dbReference>
<dbReference type="RefSeq" id="WP_224043216.1">
    <property type="nucleotide sequence ID" value="NZ_CAJZAH010000004.1"/>
</dbReference>
<dbReference type="EMBL" id="CAJZAH010000004">
    <property type="protein sequence ID" value="CAG9178948.1"/>
    <property type="molecule type" value="Genomic_DNA"/>
</dbReference>
<gene>
    <name evidence="2" type="primary">treY</name>
    <name evidence="2" type="ORF">LMG21510_03646</name>
</gene>
<sequence length="894" mass="99249">MPQTEAPVSPSPHPNPPRATARLQLHAGFPFAEAARQIDYYAALGVSHLYLSPIFSARPGSTHGYDVTDFGTINPELGGEEGFRAFASQAQAAGLGLIIDIVPNHMAANAAHNGWWRDVLARGAESPYADHFDIDWHSPDPDLHGKVLLPILGRPYWETLSSGDITVARDDARGQFTLRYGDHDLPLSEDSIAATEISPATFDARDPAGLARLHELLEQQHYRLAWWRTAAEELNWRRFFEVSELVGVRVEEPPVFDAVHALVLRLMREGWIDGVRVDHVDGLADPGTYCQQLRAHLTAAAAERPVARALTQPWIVVEKILAEQETLRAEWQVDGTTGYDFMNEVGALLHDGAGEAALDTLWHAVTGERPDYAAMVREARRYLLERHLVAEYEGLCRRLHACAREEPATRDLTLASLRRAVAGLMEPLDVYRTYLSERSWSREDKLILEAAAESARVTIAPDEPDALDQLVNWLRAGPHTSPSLRDVRARAQQLMPPLAAKASEDTVFYRYGRLLSRNEVGSYPATLAMQPERFHARMAARAQAYPRAMLATATHDHKRGEDTRMRLAVLSELAEEWSGVVHEWEQRCTPRFAERQAPDGADRLMLYQTLVGAWPPDLDPSDQAGVRAFLERVQAWQLKSIREGKRHGNWTHPDTAYEEACAAFVDGLAFACVEQDSAAGTADANGDAATPLAAIAGFARRIATAGAVNSLAQTLIELTAPGVPDRYQGTETWDFSLVDPDNRRPVDFEHLRRNLECTAGWDAWLDGWRDGRVKTQLIRRVLARRGEHEALFSEGAYRELRCESPLPGNVFAFERRRGAARAITVTARLCARYVSADSPRIATATWGDTTLNVGEAESGEWVETLTGRTVTAVDGRLRVADVLHTLPVALLMRA</sequence>
<dbReference type="CDD" id="cd11336">
    <property type="entry name" value="AmyAc_MTSase"/>
    <property type="match status" value="1"/>
</dbReference>
<feature type="domain" description="Glycosyl hydrolase family 13 catalytic" evidence="1">
    <location>
        <begin position="31"/>
        <end position="456"/>
    </location>
</feature>
<dbReference type="SUPFAM" id="SSF51445">
    <property type="entry name" value="(Trans)glycosidases"/>
    <property type="match status" value="1"/>
</dbReference>
<name>A0ABN7YZ10_9BURK</name>
<dbReference type="Gene3D" id="3.30.1590.10">
    <property type="entry name" value="Maltooligosyl trehalose synthase, domain 2"/>
    <property type="match status" value="1"/>
</dbReference>
<dbReference type="SMART" id="SM00642">
    <property type="entry name" value="Aamy"/>
    <property type="match status" value="1"/>
</dbReference>